<dbReference type="KEGG" id="dpa:109533150"/>
<dbReference type="Gene3D" id="1.20.1280.50">
    <property type="match status" value="1"/>
</dbReference>
<dbReference type="RefSeq" id="XP_019753959.1">
    <property type="nucleotide sequence ID" value="XM_019898400.2"/>
</dbReference>
<dbReference type="Gene3D" id="3.80.10.10">
    <property type="entry name" value="Ribonuclease Inhibitor"/>
    <property type="match status" value="1"/>
</dbReference>
<keyword evidence="3" id="KW-1185">Reference proteome</keyword>
<dbReference type="PANTHER" id="PTHR15739:SF5">
    <property type="entry name" value="LD23158P"/>
    <property type="match status" value="1"/>
</dbReference>
<feature type="domain" description="F-box" evidence="1">
    <location>
        <begin position="50"/>
        <end position="82"/>
    </location>
</feature>
<organism evidence="2 3">
    <name type="scientific">Dendroctonus ponderosae</name>
    <name type="common">Mountain pine beetle</name>
    <dbReference type="NCBI Taxonomy" id="77166"/>
    <lineage>
        <taxon>Eukaryota</taxon>
        <taxon>Metazoa</taxon>
        <taxon>Ecdysozoa</taxon>
        <taxon>Arthropoda</taxon>
        <taxon>Hexapoda</taxon>
        <taxon>Insecta</taxon>
        <taxon>Pterygota</taxon>
        <taxon>Neoptera</taxon>
        <taxon>Endopterygota</taxon>
        <taxon>Coleoptera</taxon>
        <taxon>Polyphaga</taxon>
        <taxon>Cucujiformia</taxon>
        <taxon>Curculionidae</taxon>
        <taxon>Scolytinae</taxon>
        <taxon>Dendroctonus</taxon>
    </lineage>
</organism>
<evidence type="ECO:0000313" key="2">
    <source>
        <dbReference type="EnsemblMetazoa" id="XP_019753959.1"/>
    </source>
</evidence>
<dbReference type="AlphaFoldDB" id="A0AAR5NYD1"/>
<dbReference type="PANTHER" id="PTHR15739">
    <property type="entry name" value="ZINC FINGER PROTEIN"/>
    <property type="match status" value="1"/>
</dbReference>
<dbReference type="GeneID" id="109533150"/>
<dbReference type="InterPro" id="IPR052283">
    <property type="entry name" value="GenomicStab_NeuMorph_Reg"/>
</dbReference>
<reference evidence="2" key="2">
    <citation type="submission" date="2024-08" db="UniProtKB">
        <authorList>
            <consortium name="EnsemblMetazoa"/>
        </authorList>
    </citation>
    <scope>IDENTIFICATION</scope>
</reference>
<protein>
    <recommendedName>
        <fullName evidence="1">F-box domain-containing protein</fullName>
    </recommendedName>
</protein>
<dbReference type="Pfam" id="PF12937">
    <property type="entry name" value="F-box-like"/>
    <property type="match status" value="1"/>
</dbReference>
<dbReference type="EnsemblMetazoa" id="XM_019898400.1">
    <property type="protein sequence ID" value="XP_019753959.1"/>
    <property type="gene ID" value="LOC109533150"/>
</dbReference>
<reference evidence="3" key="1">
    <citation type="journal article" date="2013" name="Genome Biol.">
        <title>Draft genome of the mountain pine beetle, Dendroctonus ponderosae Hopkins, a major forest pest.</title>
        <authorList>
            <person name="Keeling C.I."/>
            <person name="Yuen M.M."/>
            <person name="Liao N.Y."/>
            <person name="Docking T.R."/>
            <person name="Chan S.K."/>
            <person name="Taylor G.A."/>
            <person name="Palmquist D.L."/>
            <person name="Jackman S.D."/>
            <person name="Nguyen A."/>
            <person name="Li M."/>
            <person name="Henderson H."/>
            <person name="Janes J.K."/>
            <person name="Zhao Y."/>
            <person name="Pandoh P."/>
            <person name="Moore R."/>
            <person name="Sperling F.A."/>
            <person name="Huber D.P."/>
            <person name="Birol I."/>
            <person name="Jones S.J."/>
            <person name="Bohlmann J."/>
        </authorList>
    </citation>
    <scope>NUCLEOTIDE SEQUENCE</scope>
</reference>
<accession>A0AAR5NYD1</accession>
<evidence type="ECO:0000259" key="1">
    <source>
        <dbReference type="Pfam" id="PF12937"/>
    </source>
</evidence>
<dbReference type="InterPro" id="IPR032675">
    <property type="entry name" value="LRR_dom_sf"/>
</dbReference>
<sequence length="414" mass="47838">MHKRPIFGDNQLMTTIFHNYSASESDEHCDDLGEKLAQEQRFAYNTLPFVFELLDTFSLMRCGQVCKLWHDLVCDWRLWRSIELYGCKVSFPKMMNAYKDRSIVALKLIDCKLKKQGPKDNLWEFLGGNRELKVLEVSDCPSQLIKMLPNQNRCLETVRVSLVCCATGMKLNLDLIFLLPRLLELKLYCNRELDNFHGLFGNLGNLRHLYLLGVKNLDLQLLHTVQIPKSCRLESLGLGDCQLLANSFGQFLQALPALKRLRLERCSEWQAFVVLESISKCAQLETLELLDFNINKQFEIGLRLCTNLKQLTVIPNPHRFQMGAFNARVFRGSCGLKRTLKKFTWGFSRKYMDYFFRMYKTVNRVPFSDGDEISNASELILLEDLEDRLQAEMKATQIVVTTSITSGDVFSIRP</sequence>
<dbReference type="InterPro" id="IPR001810">
    <property type="entry name" value="F-box_dom"/>
</dbReference>
<dbReference type="Proteomes" id="UP000019118">
    <property type="component" value="Unassembled WGS sequence"/>
</dbReference>
<dbReference type="SUPFAM" id="SSF52047">
    <property type="entry name" value="RNI-like"/>
    <property type="match status" value="1"/>
</dbReference>
<proteinExistence type="predicted"/>
<evidence type="ECO:0000313" key="3">
    <source>
        <dbReference type="Proteomes" id="UP000019118"/>
    </source>
</evidence>
<name>A0AAR5NYD1_DENPD</name>